<keyword evidence="5 7" id="KW-0472">Membrane</keyword>
<keyword evidence="3 7" id="KW-0812">Transmembrane</keyword>
<sequence length="566" mass="63122">MSISPFRVDQNTPDISNLDAESKAEKAEVEQVEDVLNQTPYQPKELRSGGILNWLQKKNPSPQFLADVAKMNETELDPRKVKHVERKIDLLIMPALAICYMFYYVDKTTLSYAAIFDLKNDLHLGSSDYNWLSSLFYFGWLGWALPTNLLMQKFPLNKYLAFNLLLHDPRINPCVIDRIFQIFLWGVLLMAQAASRNFTELAVLRVLSGAAEATADPAFVLITGTWYTRTQQPTRIGYWYLANGFGIALGGLFGYAIGHVSSLSSWKYEFIIIGALCSAWAIFMAIFVPDSPYFSHWFTPEERLIIVSRKRGDHNSTDTREWKPAQVLEAFIDPKTYLFFLFGFTANVPNGATSNFGTLIVQGFGFDTFQTTLMQIPYGMVIVAFILAAIFINAKLPPGYRTLLMALTNVPTVVGFAMVAWCKGTAPRLAGFWLTGASNATFVLGLSLLSGNVGGQSKKAIASAAVFLGVAIGNIVGPFLFKTSEAPTYYTGVVGCLVSRALEIVIILILRVIFIVSNRRKDRFVAKGHVRYDGRSTELEDITDWKNPAFRYVTVSPISLTPVERA</sequence>
<feature type="transmembrane region" description="Helical" evidence="7">
    <location>
        <begin position="236"/>
        <end position="258"/>
    </location>
</feature>
<feature type="transmembrane region" description="Helical" evidence="7">
    <location>
        <begin position="131"/>
        <end position="150"/>
    </location>
</feature>
<feature type="transmembrane region" description="Helical" evidence="7">
    <location>
        <begin position="376"/>
        <end position="396"/>
    </location>
</feature>
<feature type="transmembrane region" description="Helical" evidence="7">
    <location>
        <begin position="487"/>
        <end position="514"/>
    </location>
</feature>
<feature type="transmembrane region" description="Helical" evidence="7">
    <location>
        <begin position="88"/>
        <end position="105"/>
    </location>
</feature>
<comment type="subcellular location">
    <subcellularLocation>
        <location evidence="1">Membrane</location>
        <topology evidence="1">Multi-pass membrane protein</topology>
    </subcellularLocation>
</comment>
<dbReference type="AlphaFoldDB" id="A0A9W8P355"/>
<accession>A0A9W8P355</accession>
<comment type="caution">
    <text evidence="9">The sequence shown here is derived from an EMBL/GenBank/DDBJ whole genome shotgun (WGS) entry which is preliminary data.</text>
</comment>
<dbReference type="InterPro" id="IPR020846">
    <property type="entry name" value="MFS_dom"/>
</dbReference>
<evidence type="ECO:0000256" key="1">
    <source>
        <dbReference type="ARBA" id="ARBA00004141"/>
    </source>
</evidence>
<evidence type="ECO:0000259" key="8">
    <source>
        <dbReference type="PROSITE" id="PS50850"/>
    </source>
</evidence>
<keyword evidence="10" id="KW-1185">Reference proteome</keyword>
<dbReference type="GO" id="GO:0022857">
    <property type="term" value="F:transmembrane transporter activity"/>
    <property type="evidence" value="ECO:0007669"/>
    <property type="project" value="InterPro"/>
</dbReference>
<evidence type="ECO:0000256" key="3">
    <source>
        <dbReference type="ARBA" id="ARBA00022692"/>
    </source>
</evidence>
<dbReference type="InterPro" id="IPR011701">
    <property type="entry name" value="MFS"/>
</dbReference>
<organism evidence="9 10">
    <name type="scientific">Lentinula detonsa</name>
    <dbReference type="NCBI Taxonomy" id="2804962"/>
    <lineage>
        <taxon>Eukaryota</taxon>
        <taxon>Fungi</taxon>
        <taxon>Dikarya</taxon>
        <taxon>Basidiomycota</taxon>
        <taxon>Agaricomycotina</taxon>
        <taxon>Agaricomycetes</taxon>
        <taxon>Agaricomycetidae</taxon>
        <taxon>Agaricales</taxon>
        <taxon>Marasmiineae</taxon>
        <taxon>Omphalotaceae</taxon>
        <taxon>Lentinula</taxon>
    </lineage>
</organism>
<feature type="compositionally biased region" description="Polar residues" evidence="6">
    <location>
        <begin position="1"/>
        <end position="15"/>
    </location>
</feature>
<dbReference type="Proteomes" id="UP001142393">
    <property type="component" value="Unassembled WGS sequence"/>
</dbReference>
<dbReference type="Pfam" id="PF07690">
    <property type="entry name" value="MFS_1"/>
    <property type="match status" value="1"/>
</dbReference>
<keyword evidence="2" id="KW-0813">Transport</keyword>
<feature type="transmembrane region" description="Helical" evidence="7">
    <location>
        <begin position="403"/>
        <end position="421"/>
    </location>
</feature>
<gene>
    <name evidence="9" type="ORF">DFH05DRAFT_1395566</name>
</gene>
<evidence type="ECO:0000256" key="4">
    <source>
        <dbReference type="ARBA" id="ARBA00022989"/>
    </source>
</evidence>
<evidence type="ECO:0000256" key="2">
    <source>
        <dbReference type="ARBA" id="ARBA00022448"/>
    </source>
</evidence>
<evidence type="ECO:0000256" key="5">
    <source>
        <dbReference type="ARBA" id="ARBA00023136"/>
    </source>
</evidence>
<dbReference type="SUPFAM" id="SSF103473">
    <property type="entry name" value="MFS general substrate transporter"/>
    <property type="match status" value="1"/>
</dbReference>
<evidence type="ECO:0000313" key="9">
    <source>
        <dbReference type="EMBL" id="KAJ3745746.1"/>
    </source>
</evidence>
<dbReference type="PANTHER" id="PTHR43791:SF97">
    <property type="entry name" value="ALLANTOATE TRANSPORTER, PUTATIVE (AFU_ORTHOLOGUE AFUA_1G14700)-RELATED"/>
    <property type="match status" value="1"/>
</dbReference>
<evidence type="ECO:0000256" key="7">
    <source>
        <dbReference type="SAM" id="Phobius"/>
    </source>
</evidence>
<evidence type="ECO:0000256" key="6">
    <source>
        <dbReference type="SAM" id="MobiDB-lite"/>
    </source>
</evidence>
<feature type="transmembrane region" description="Helical" evidence="7">
    <location>
        <begin position="461"/>
        <end position="481"/>
    </location>
</feature>
<dbReference type="Gene3D" id="1.20.1250.20">
    <property type="entry name" value="MFS general substrate transporter like domains"/>
    <property type="match status" value="1"/>
</dbReference>
<dbReference type="InterPro" id="IPR036259">
    <property type="entry name" value="MFS_trans_sf"/>
</dbReference>
<reference evidence="9 10" key="1">
    <citation type="journal article" date="2023" name="Proc. Natl. Acad. Sci. U.S.A.">
        <title>A global phylogenomic analysis of the shiitake genus Lentinula.</title>
        <authorList>
            <person name="Sierra-Patev S."/>
            <person name="Min B."/>
            <person name="Naranjo-Ortiz M."/>
            <person name="Looney B."/>
            <person name="Konkel Z."/>
            <person name="Slot J.C."/>
            <person name="Sakamoto Y."/>
            <person name="Steenwyk J.L."/>
            <person name="Rokas A."/>
            <person name="Carro J."/>
            <person name="Camarero S."/>
            <person name="Ferreira P."/>
            <person name="Molpeceres G."/>
            <person name="Ruiz-Duenas F.J."/>
            <person name="Serrano A."/>
            <person name="Henrissat B."/>
            <person name="Drula E."/>
            <person name="Hughes K.W."/>
            <person name="Mata J.L."/>
            <person name="Ishikawa N.K."/>
            <person name="Vargas-Isla R."/>
            <person name="Ushijima S."/>
            <person name="Smith C.A."/>
            <person name="Donoghue J."/>
            <person name="Ahrendt S."/>
            <person name="Andreopoulos W."/>
            <person name="He G."/>
            <person name="LaButti K."/>
            <person name="Lipzen A."/>
            <person name="Ng V."/>
            <person name="Riley R."/>
            <person name="Sandor L."/>
            <person name="Barry K."/>
            <person name="Martinez A.T."/>
            <person name="Xiao Y."/>
            <person name="Gibbons J.G."/>
            <person name="Terashima K."/>
            <person name="Grigoriev I.V."/>
            <person name="Hibbett D."/>
        </authorList>
    </citation>
    <scope>NUCLEOTIDE SEQUENCE [LARGE SCALE GENOMIC DNA]</scope>
    <source>
        <strain evidence="9 10">TFB7810</strain>
    </source>
</reference>
<keyword evidence="4 7" id="KW-1133">Transmembrane helix</keyword>
<protein>
    <submittedName>
        <fullName evidence="9">MFS general substrate transporter</fullName>
    </submittedName>
</protein>
<dbReference type="PROSITE" id="PS50850">
    <property type="entry name" value="MFS"/>
    <property type="match status" value="1"/>
</dbReference>
<proteinExistence type="predicted"/>
<dbReference type="GO" id="GO:0016020">
    <property type="term" value="C:membrane"/>
    <property type="evidence" value="ECO:0007669"/>
    <property type="project" value="UniProtKB-SubCell"/>
</dbReference>
<dbReference type="PANTHER" id="PTHR43791">
    <property type="entry name" value="PERMEASE-RELATED"/>
    <property type="match status" value="1"/>
</dbReference>
<feature type="transmembrane region" description="Helical" evidence="7">
    <location>
        <begin position="427"/>
        <end position="449"/>
    </location>
</feature>
<dbReference type="EMBL" id="JANVFU010000005">
    <property type="protein sequence ID" value="KAJ3745746.1"/>
    <property type="molecule type" value="Genomic_DNA"/>
</dbReference>
<feature type="transmembrane region" description="Helical" evidence="7">
    <location>
        <begin position="270"/>
        <end position="288"/>
    </location>
</feature>
<feature type="region of interest" description="Disordered" evidence="6">
    <location>
        <begin position="1"/>
        <end position="23"/>
    </location>
</feature>
<name>A0A9W8P355_9AGAR</name>
<feature type="domain" description="Major facilitator superfamily (MFS) profile" evidence="8">
    <location>
        <begin position="92"/>
        <end position="520"/>
    </location>
</feature>
<evidence type="ECO:0000313" key="10">
    <source>
        <dbReference type="Proteomes" id="UP001142393"/>
    </source>
</evidence>